<dbReference type="EMBL" id="CM004388">
    <property type="protein sequence ID" value="KAG8660537.1"/>
    <property type="molecule type" value="Genomic_DNA"/>
</dbReference>
<evidence type="ECO:0000313" key="1">
    <source>
        <dbReference type="EMBL" id="KAG8660537.1"/>
    </source>
</evidence>
<keyword evidence="2" id="KW-1185">Reference proteome</keyword>
<sequence length="1337" mass="149287">MDGELQIRSQVSGLCFSSDGSKEWTTYWLRLSKFRVSSRNKFTVVGCDSYAYLLGSRAGLSYSAGCMSTCDSIKSVYTKSCTGSGCCQIEIPDELSYTDVTAYSFNNHTKVRYFNPCTYAFVVENGKFNFSSEYLEKIPQDINFTMLLEWSIEKAGDHKLSSACKDNATSYNLDNVSGYRCKCKDGYEGNPYIGCRDIDECARPNNCSHKCTNTDGNYTCTCPKGYHGDGRKDGERCTASQFPLMKIIIGVGIGVTVLFVATSWLYLVLKQRKLIKLREKFFRENGGFILRQKLSGQQGNPDMAKIFTDEELKKATNNFEESTVVGKGGFGTVYRGILADNREVAIKKSISVDQNQIEQFINEVVVLSQINHRNVVKLLGCCLENRVPLLVYEFISNGTVFDCMHNQRNASALSWELRLRIAAETAGALSYLHSAASVPIIHRDVKTTNMLLDANYTAKLSDFGASRLVPLDETQLSTMVQGTLGYLDPEYLRTNQLTEKSDVYSFGVVLAELLTGKKALSFDRPEEERSLAAHFLTRVKEGKLFEILERHIVNEGNEEQVMEVARLAKRCLNLKGDERPSMKEVAMELEGLHMMNMHAWAVVNAEETEFLLTREESNASNNGDGVTASSAAKPICQEHCGDVSIPYPFGLQSDCSLNKDFLITCYTTDSTPPQKEAFLWNSTIKVINISMDGELQIRSAVSRRCFSSDGEEWTTNWLRLSKFTVSSKNKFTVVGCDSYAYLRGSRAGVNYSAGCMSICDSIKSVYTKSCAGSGCCQIEIPDGLSFTNVTAYSFNSHKKVQDFNPCTYAFVVEDGKFNFSSEYLEKIPQDIKLTMVLEWSIEKAGDHKLSSACKDDATSYDLDKVSRYRCKCKDGYEGNPYIGCRDIDECARPNNCSHKCTNTDGNYTCTCPKGYHGDGRKDGERCTASQFPLMKIIIGVGIGVTVLFVATSWLYLVLKQRKLIKLREKFFRENGGFILRQKLSGQQGNPDMAKIFTDEELKKATNNFEESTVVGKGGFGTVYRGILADNREVAIKKSISVDQNQIEQFINEVVVLSQINHRNVVRLLGCCLETRVPLLVYEFISNGTVFDCMHNQRNASALSWELRLRIAAETAGALSYLHSAASVPIIHRDVKTTNMLLDANYTAKLSDFGASRLVPLDETQLSTMVQGTLGYLDPEYLRTNQLTEKSDVYSFGVVLAELLTGKKALSFDRPEEERSLAAHFLTRVKEGKLFEILERHIVNEGNEEQVMEVARLAKRCLNLKGDERPSMKEVAMELEGLHMMNMHPWAVVNAEETEFLLTREESNAFNNGDGFTASSAGIDSMKDNLLVSVGGGR</sequence>
<protein>
    <submittedName>
        <fullName evidence="1">Uncharacterized protein</fullName>
    </submittedName>
</protein>
<evidence type="ECO:0000313" key="2">
    <source>
        <dbReference type="Proteomes" id="UP000091857"/>
    </source>
</evidence>
<accession>A0ACB7I6M3</accession>
<comment type="caution">
    <text evidence="1">The sequence shown here is derived from an EMBL/GenBank/DDBJ whole genome shotgun (WGS) entry which is preliminary data.</text>
</comment>
<feature type="non-terminal residue" evidence="1">
    <location>
        <position position="1"/>
    </location>
</feature>
<gene>
    <name evidence="1" type="ORF">MANES_02G170367v8</name>
</gene>
<name>A0ACB7I6M3_MANES</name>
<reference evidence="2" key="1">
    <citation type="journal article" date="2016" name="Nat. Biotechnol.">
        <title>Sequencing wild and cultivated cassava and related species reveals extensive interspecific hybridization and genetic diversity.</title>
        <authorList>
            <person name="Bredeson J.V."/>
            <person name="Lyons J.B."/>
            <person name="Prochnik S.E."/>
            <person name="Wu G.A."/>
            <person name="Ha C.M."/>
            <person name="Edsinger-Gonzales E."/>
            <person name="Grimwood J."/>
            <person name="Schmutz J."/>
            <person name="Rabbi I.Y."/>
            <person name="Egesi C."/>
            <person name="Nauluvula P."/>
            <person name="Lebot V."/>
            <person name="Ndunguru J."/>
            <person name="Mkamilo G."/>
            <person name="Bart R.S."/>
            <person name="Setter T.L."/>
            <person name="Gleadow R.M."/>
            <person name="Kulakow P."/>
            <person name="Ferguson M.E."/>
            <person name="Rounsley S."/>
            <person name="Rokhsar D.S."/>
        </authorList>
    </citation>
    <scope>NUCLEOTIDE SEQUENCE [LARGE SCALE GENOMIC DNA]</scope>
    <source>
        <strain evidence="2">cv. AM560-2</strain>
    </source>
</reference>
<dbReference type="Proteomes" id="UP000091857">
    <property type="component" value="Chromosome 2"/>
</dbReference>
<organism evidence="1 2">
    <name type="scientific">Manihot esculenta</name>
    <name type="common">Cassava</name>
    <name type="synonym">Jatropha manihot</name>
    <dbReference type="NCBI Taxonomy" id="3983"/>
    <lineage>
        <taxon>Eukaryota</taxon>
        <taxon>Viridiplantae</taxon>
        <taxon>Streptophyta</taxon>
        <taxon>Embryophyta</taxon>
        <taxon>Tracheophyta</taxon>
        <taxon>Spermatophyta</taxon>
        <taxon>Magnoliopsida</taxon>
        <taxon>eudicotyledons</taxon>
        <taxon>Gunneridae</taxon>
        <taxon>Pentapetalae</taxon>
        <taxon>rosids</taxon>
        <taxon>fabids</taxon>
        <taxon>Malpighiales</taxon>
        <taxon>Euphorbiaceae</taxon>
        <taxon>Crotonoideae</taxon>
        <taxon>Manihoteae</taxon>
        <taxon>Manihot</taxon>
    </lineage>
</organism>
<proteinExistence type="predicted"/>